<evidence type="ECO:0000256" key="13">
    <source>
        <dbReference type="SAM" id="Phobius"/>
    </source>
</evidence>
<evidence type="ECO:0000313" key="16">
    <source>
        <dbReference type="EMBL" id="KAF2293544.1"/>
    </source>
</evidence>
<proteinExistence type="inferred from homology"/>
<dbReference type="InterPro" id="IPR001611">
    <property type="entry name" value="Leu-rich_rpt"/>
</dbReference>
<dbReference type="EMBL" id="JAAGAX010000013">
    <property type="protein sequence ID" value="KAF2293544.1"/>
    <property type="molecule type" value="Genomic_DNA"/>
</dbReference>
<comment type="subcellular location">
    <subcellularLocation>
        <location evidence="1">Cell membrane</location>
        <topology evidence="1">Single-pass type I membrane protein</topology>
    </subcellularLocation>
</comment>
<dbReference type="SMART" id="SM00365">
    <property type="entry name" value="LRR_SD22"/>
    <property type="match status" value="10"/>
</dbReference>
<reference evidence="16 17" key="1">
    <citation type="journal article" date="2020" name="Mol. Plant">
        <title>The Chromosome-Based Rubber Tree Genome Provides New Insights into Spurge Genome Evolution and Rubber Biosynthesis.</title>
        <authorList>
            <person name="Liu J."/>
            <person name="Shi C."/>
            <person name="Shi C.C."/>
            <person name="Li W."/>
            <person name="Zhang Q.J."/>
            <person name="Zhang Y."/>
            <person name="Li K."/>
            <person name="Lu H.F."/>
            <person name="Shi C."/>
            <person name="Zhu S.T."/>
            <person name="Xiao Z.Y."/>
            <person name="Nan H."/>
            <person name="Yue Y."/>
            <person name="Zhu X.G."/>
            <person name="Wu Y."/>
            <person name="Hong X.N."/>
            <person name="Fan G.Y."/>
            <person name="Tong Y."/>
            <person name="Zhang D."/>
            <person name="Mao C.L."/>
            <person name="Liu Y.L."/>
            <person name="Hao S.J."/>
            <person name="Liu W.Q."/>
            <person name="Lv M.Q."/>
            <person name="Zhang H.B."/>
            <person name="Liu Y."/>
            <person name="Hu-Tang G.R."/>
            <person name="Wang J.P."/>
            <person name="Wang J.H."/>
            <person name="Sun Y.H."/>
            <person name="Ni S.B."/>
            <person name="Chen W.B."/>
            <person name="Zhang X.C."/>
            <person name="Jiao Y.N."/>
            <person name="Eichler E.E."/>
            <person name="Li G.H."/>
            <person name="Liu X."/>
            <person name="Gao L.Z."/>
        </authorList>
    </citation>
    <scope>NUCLEOTIDE SEQUENCE [LARGE SCALE GENOMIC DNA]</scope>
    <source>
        <strain evidence="17">cv. GT1</strain>
        <tissue evidence="16">Leaf</tissue>
    </source>
</reference>
<name>A0A6A6KYC5_HEVBR</name>
<dbReference type="GO" id="GO:0007165">
    <property type="term" value="P:signal transduction"/>
    <property type="evidence" value="ECO:0007669"/>
    <property type="project" value="UniProtKB-ARBA"/>
</dbReference>
<dbReference type="InterPro" id="IPR046956">
    <property type="entry name" value="RLP23-like"/>
</dbReference>
<keyword evidence="7" id="KW-0732">Signal</keyword>
<evidence type="ECO:0000256" key="3">
    <source>
        <dbReference type="ARBA" id="ARBA00022475"/>
    </source>
</evidence>
<dbReference type="PROSITE" id="PS51450">
    <property type="entry name" value="LRR"/>
    <property type="match status" value="1"/>
</dbReference>
<dbReference type="PANTHER" id="PTHR48063:SF16">
    <property type="entry name" value="LRR RECEPTOR-LIKE SERINE_THREONINE-PROTEIN KINASE GSO1"/>
    <property type="match status" value="1"/>
</dbReference>
<dbReference type="GO" id="GO:0005886">
    <property type="term" value="C:plasma membrane"/>
    <property type="evidence" value="ECO:0007669"/>
    <property type="project" value="UniProtKB-SubCell"/>
</dbReference>
<keyword evidence="17" id="KW-1185">Reference proteome</keyword>
<dbReference type="Pfam" id="PF00560">
    <property type="entry name" value="LRR_1"/>
    <property type="match status" value="9"/>
</dbReference>
<keyword evidence="8" id="KW-0677">Repeat</keyword>
<dbReference type="Pfam" id="PF23598">
    <property type="entry name" value="LRR_14"/>
    <property type="match status" value="1"/>
</dbReference>
<gene>
    <name evidence="16" type="ORF">GH714_002590</name>
</gene>
<comment type="caution">
    <text evidence="16">The sequence shown here is derived from an EMBL/GenBank/DDBJ whole genome shotgun (WGS) entry which is preliminary data.</text>
</comment>
<evidence type="ECO:0000259" key="15">
    <source>
        <dbReference type="Pfam" id="PF23598"/>
    </source>
</evidence>
<dbReference type="Pfam" id="PF08263">
    <property type="entry name" value="LRRNT_2"/>
    <property type="match status" value="1"/>
</dbReference>
<feature type="domain" description="Leucine-rich repeat-containing N-terminal plant-type" evidence="14">
    <location>
        <begin position="556"/>
        <end position="588"/>
    </location>
</feature>
<dbReference type="Pfam" id="PF13855">
    <property type="entry name" value="LRR_8"/>
    <property type="match status" value="4"/>
</dbReference>
<keyword evidence="12" id="KW-0325">Glycoprotein</keyword>
<dbReference type="Gene3D" id="3.80.10.10">
    <property type="entry name" value="Ribonuclease Inhibitor"/>
    <property type="match status" value="7"/>
</dbReference>
<keyword evidence="11" id="KW-0675">Receptor</keyword>
<keyword evidence="9 13" id="KW-1133">Transmembrane helix</keyword>
<keyword evidence="4" id="KW-0597">Phosphoprotein</keyword>
<evidence type="ECO:0000256" key="2">
    <source>
        <dbReference type="ARBA" id="ARBA00009592"/>
    </source>
</evidence>
<dbReference type="PRINTS" id="PR00019">
    <property type="entry name" value="LEURICHRPT"/>
</dbReference>
<keyword evidence="3" id="KW-1003">Cell membrane</keyword>
<evidence type="ECO:0000256" key="1">
    <source>
        <dbReference type="ARBA" id="ARBA00004251"/>
    </source>
</evidence>
<evidence type="ECO:0000256" key="5">
    <source>
        <dbReference type="ARBA" id="ARBA00022614"/>
    </source>
</evidence>
<dbReference type="PANTHER" id="PTHR48063">
    <property type="entry name" value="LRR RECEPTOR-LIKE KINASE"/>
    <property type="match status" value="1"/>
</dbReference>
<evidence type="ECO:0000313" key="17">
    <source>
        <dbReference type="Proteomes" id="UP000467840"/>
    </source>
</evidence>
<dbReference type="SUPFAM" id="SSF52047">
    <property type="entry name" value="RNI-like"/>
    <property type="match status" value="2"/>
</dbReference>
<evidence type="ECO:0000256" key="10">
    <source>
        <dbReference type="ARBA" id="ARBA00023136"/>
    </source>
</evidence>
<evidence type="ECO:0000256" key="11">
    <source>
        <dbReference type="ARBA" id="ARBA00023170"/>
    </source>
</evidence>
<evidence type="ECO:0000256" key="6">
    <source>
        <dbReference type="ARBA" id="ARBA00022692"/>
    </source>
</evidence>
<dbReference type="InterPro" id="IPR005134">
    <property type="entry name" value="UPF0114"/>
</dbReference>
<dbReference type="InterPro" id="IPR032675">
    <property type="entry name" value="LRR_dom_sf"/>
</dbReference>
<dbReference type="SMART" id="SM00369">
    <property type="entry name" value="LRR_TYP"/>
    <property type="match status" value="19"/>
</dbReference>
<dbReference type="FunFam" id="3.80.10.10:FF:000383">
    <property type="entry name" value="Leucine-rich repeat receptor protein kinase EMS1"/>
    <property type="match status" value="1"/>
</dbReference>
<feature type="domain" description="Disease resistance R13L4/SHOC-2-like LRR" evidence="15">
    <location>
        <begin position="228"/>
        <end position="357"/>
    </location>
</feature>
<feature type="transmembrane region" description="Helical" evidence="13">
    <location>
        <begin position="1462"/>
        <end position="1487"/>
    </location>
</feature>
<evidence type="ECO:0000256" key="7">
    <source>
        <dbReference type="ARBA" id="ARBA00022729"/>
    </source>
</evidence>
<dbReference type="FunFam" id="3.80.10.10:FF:001678">
    <property type="entry name" value="Calmodulin-binding receptor kinase CaMRLK"/>
    <property type="match status" value="1"/>
</dbReference>
<evidence type="ECO:0000256" key="8">
    <source>
        <dbReference type="ARBA" id="ARBA00022737"/>
    </source>
</evidence>
<sequence length="1494" mass="164643">MDEWSSVIKYLAMDGVDLSKAGVGWVDALNKLPFLTELHLSSCHLSSLNYSLPLVNFSSLAVLNLSNNYIKSKFPNWLVNISSLVSVDISYNRLHGRIPLGFSELPNLQSLDLGYNQDLSASCFQLLRRRWGKIQVLDLSMTKLHGRIPAALGNITSLIYLDLSKNDVRGSIPSSIGRLSNLQFIDLSCNNLTGGLPEFLEEETANCPSKSPLPNLKNFKSSYSNLTGKLPNWIGNLKNLVVLDLSYNLLQGPIPRSFENLRQLSELRLGSNKLNGSLPKGLGKLSALTHLDVSINQLAGVITEAHFSGLSKLKQLILLRNSFILKVNSSWIPPFQLCTLVMGSCNLGPSFPAWLRSQKEIVILDFSNASISASIGEISTLQILDLSRNGLIGSIPLNIGNCSNLTVLDLQNNNLSGEISKSLGWLHWLQILHLSNNRFSGEIPSSLQELKELETLDLGNNSLTGNIPSWIGGAFPRLRILSLRSNSFSGEIPSRHSNLSSLQVLDLAGNKLNGRIPSSFGDFKAMAQQHVNHYLTYGDPDRRYYQENIVLVQCNAADREALLDFKMGLNDSWNQLSSWQGTNCCQWSAAIVGEIRPSLAELKSLKHLDLSGNNFSGKIPHFFSFLENLLYLNLSFAGFSGAIPPNLGNLSSLQFLDVSSYSLNVDNVEWVSGLVSLKHLAMNYVDLSKRQQLAWKDSTGFSELPNLKSLKLHDNENLSASCYQLFLGSWKKIEVLDLSASKLHGRLPASLGNMTSLFYLDLSWNGSKNNLLQGPIPAFIGNLQHLAHLGLSSNKLNGTLPDSLGLLSELCLLDVSFNELTGVISEAHFLRLSKLKFLWLSRNSLIFNVSYNWIPPFQISTLDIGSCHVDPSFPIWLRSQKIKYLCLSNCSISGSIPNWLWVMSGNLSILDVSSNHLKGHLPNPLNASPNANLFLLELSNNQLSGPIPSNIDQIMPLYFLSLSGNQLNGQIPALIGEMNNLEVLDLSRNNLTGSIRSSIGNCLTLYVLDLQNNNLFGGIPRSMGQLRELRTLHLVNNRLSLLETLDLSNNRLTENQLNGSFSFAFQNLEAMTHLQNVSQQVLFYTANNGFYKENIYVIKNGLELQYTKTLSLLTSIELSGNNLYGEFPKEITKLVGLEVLNLSRNHISGQIPENISELRQLLSLDLSGNRLSGLIPQSMSSMTFLGSLNLSNNNFSGRIPYKGQMTTFDASSFGGNSGLCGDPPTLKCLDADSNNWGSRDDSDGGRKDEALAEHSFSIRNGLTLQVLDLQNNNLFGGIPRSMGQLRGLQTIHLGKNRLAGEIPSSLQSLSLLETLDLENNRLPGLCGDPLALKCPDDGSNNRGSYNDSDGGRKDEADDGNGFIDKWFYLSTGLGFAVDVYLAGTVMLIFGMGLYGLFISNVPPDVPSHVDRALKGSSLFGMFALKERPKWMKISSLDELKTKVGHVIVMILLVKMFERSKMVTIATGMDLLSYSVCIFLSSASLYILHNLHKSD</sequence>
<dbReference type="SUPFAM" id="SSF52058">
    <property type="entry name" value="L domain-like"/>
    <property type="match status" value="4"/>
</dbReference>
<dbReference type="FunFam" id="3.80.10.10:FF:000041">
    <property type="entry name" value="LRR receptor-like serine/threonine-protein kinase ERECTA"/>
    <property type="match status" value="1"/>
</dbReference>
<dbReference type="InterPro" id="IPR003591">
    <property type="entry name" value="Leu-rich_rpt_typical-subtyp"/>
</dbReference>
<dbReference type="Proteomes" id="UP000467840">
    <property type="component" value="Chromosome 7"/>
</dbReference>
<evidence type="ECO:0000256" key="4">
    <source>
        <dbReference type="ARBA" id="ARBA00022553"/>
    </source>
</evidence>
<dbReference type="InterPro" id="IPR013210">
    <property type="entry name" value="LRR_N_plant-typ"/>
</dbReference>
<keyword evidence="6 13" id="KW-0812">Transmembrane</keyword>
<organism evidence="16 17">
    <name type="scientific">Hevea brasiliensis</name>
    <name type="common">Para rubber tree</name>
    <name type="synonym">Siphonia brasiliensis</name>
    <dbReference type="NCBI Taxonomy" id="3981"/>
    <lineage>
        <taxon>Eukaryota</taxon>
        <taxon>Viridiplantae</taxon>
        <taxon>Streptophyta</taxon>
        <taxon>Embryophyta</taxon>
        <taxon>Tracheophyta</taxon>
        <taxon>Spermatophyta</taxon>
        <taxon>Magnoliopsida</taxon>
        <taxon>eudicotyledons</taxon>
        <taxon>Gunneridae</taxon>
        <taxon>Pentapetalae</taxon>
        <taxon>rosids</taxon>
        <taxon>fabids</taxon>
        <taxon>Malpighiales</taxon>
        <taxon>Euphorbiaceae</taxon>
        <taxon>Crotonoideae</taxon>
        <taxon>Micrandreae</taxon>
        <taxon>Hevea</taxon>
    </lineage>
</organism>
<keyword evidence="10 13" id="KW-0472">Membrane</keyword>
<evidence type="ECO:0000256" key="12">
    <source>
        <dbReference type="ARBA" id="ARBA00023180"/>
    </source>
</evidence>
<comment type="similarity">
    <text evidence="2">Belongs to the RLP family.</text>
</comment>
<dbReference type="Pfam" id="PF03350">
    <property type="entry name" value="UPF0114"/>
    <property type="match status" value="1"/>
</dbReference>
<feature type="transmembrane region" description="Helical" evidence="13">
    <location>
        <begin position="1366"/>
        <end position="1389"/>
    </location>
</feature>
<dbReference type="FunFam" id="3.80.10.10:FF:000095">
    <property type="entry name" value="LRR receptor-like serine/threonine-protein kinase GSO1"/>
    <property type="match status" value="1"/>
</dbReference>
<evidence type="ECO:0000259" key="14">
    <source>
        <dbReference type="Pfam" id="PF08263"/>
    </source>
</evidence>
<keyword evidence="5" id="KW-0433">Leucine-rich repeat</keyword>
<accession>A0A6A6KYC5</accession>
<dbReference type="InterPro" id="IPR055414">
    <property type="entry name" value="LRR_R13L4/SHOC2-like"/>
</dbReference>
<evidence type="ECO:0000256" key="9">
    <source>
        <dbReference type="ARBA" id="ARBA00022989"/>
    </source>
</evidence>
<protein>
    <submittedName>
        <fullName evidence="16">Uncharacterized protein</fullName>
    </submittedName>
</protein>
<dbReference type="FunFam" id="3.80.10.10:FF:000111">
    <property type="entry name" value="LRR receptor-like serine/threonine-protein kinase ERECTA"/>
    <property type="match status" value="1"/>
</dbReference>